<protein>
    <recommendedName>
        <fullName evidence="1">Amidohydrolase-related domain-containing protein</fullName>
    </recommendedName>
</protein>
<reference evidence="2 3" key="1">
    <citation type="submission" date="2016-01" db="EMBL/GenBank/DDBJ databases">
        <title>Draft Genome Sequences of Seven Thermophilic Sporeformers Isolated from Foods.</title>
        <authorList>
            <person name="Berendsen E.M."/>
            <person name="Wells-Bennik M.H."/>
            <person name="Krawcyk A.O."/>
            <person name="De Jong A."/>
            <person name="Holsappel S."/>
            <person name="Eijlander R.T."/>
            <person name="Kuipers O.P."/>
        </authorList>
    </citation>
    <scope>NUCLEOTIDE SEQUENCE [LARGE SCALE GENOMIC DNA]</scope>
    <source>
        <strain evidence="2 3">B4119</strain>
    </source>
</reference>
<dbReference type="InterPro" id="IPR051781">
    <property type="entry name" value="Metallo-dep_Hydrolase"/>
</dbReference>
<dbReference type="PANTHER" id="PTHR43135">
    <property type="entry name" value="ALPHA-D-RIBOSE 1-METHYLPHOSPHONATE 5-TRIPHOSPHATE DIPHOSPHATASE"/>
    <property type="match status" value="1"/>
</dbReference>
<organism evidence="2 3">
    <name type="scientific">Saccharococcus caldoxylosilyticus</name>
    <dbReference type="NCBI Taxonomy" id="81408"/>
    <lineage>
        <taxon>Bacteria</taxon>
        <taxon>Bacillati</taxon>
        <taxon>Bacillota</taxon>
        <taxon>Bacilli</taxon>
        <taxon>Bacillales</taxon>
        <taxon>Anoxybacillaceae</taxon>
        <taxon>Saccharococcus</taxon>
    </lineage>
</organism>
<dbReference type="SUPFAM" id="SSF51338">
    <property type="entry name" value="Composite domain of metallo-dependent hydrolases"/>
    <property type="match status" value="1"/>
</dbReference>
<name>A0A150LLA3_9BACL</name>
<evidence type="ECO:0000313" key="3">
    <source>
        <dbReference type="Proteomes" id="UP000075455"/>
    </source>
</evidence>
<dbReference type="PATRIC" id="fig|81408.3.peg.3834"/>
<dbReference type="Proteomes" id="UP000075455">
    <property type="component" value="Unassembled WGS sequence"/>
</dbReference>
<dbReference type="InterPro" id="IPR032466">
    <property type="entry name" value="Metal_Hydrolase"/>
</dbReference>
<evidence type="ECO:0000259" key="1">
    <source>
        <dbReference type="Pfam" id="PF01979"/>
    </source>
</evidence>
<dbReference type="Gene3D" id="3.20.20.140">
    <property type="entry name" value="Metal-dependent hydrolases"/>
    <property type="match status" value="1"/>
</dbReference>
<dbReference type="AlphaFoldDB" id="A0A150LLA3"/>
<dbReference type="InterPro" id="IPR006680">
    <property type="entry name" value="Amidohydro-rel"/>
</dbReference>
<dbReference type="Gene3D" id="2.30.40.10">
    <property type="entry name" value="Urease, subunit C, domain 1"/>
    <property type="match status" value="1"/>
</dbReference>
<accession>A0A150LLA3</accession>
<dbReference type="CDD" id="cd01309">
    <property type="entry name" value="Met_dep_hydrolase_C"/>
    <property type="match status" value="1"/>
</dbReference>
<sequence>MTMIVIHGGTLLVGNGQKIENACIVIEDGKIKGVTTKLQDPSLFDHAETIDASGKFITPGLIDVHTHLGIHEEGIGKEGHDFNEISSPATPHVRAIDGINPRDKGFDDARRAGVTTVQVMPGSANVIGGEMVVIKTAGQTVDEMVVRNPSGMKAAFGENPKRVYGDKGKLPTTRMGIAALFREQFIQAQTYLQKIESGKEVDRDLKMENLAKVLKKEIPLRVHAHRADDIMTVIRLAKEFGFDYTIEHCTEGHHIAKYIAESKIRVSVGPTMSTRSKVELADKGWHTLLALRDAGVSFSITTDHPVVGIEHLMTSAILAVKHGLEESLALQAITLNAAKHLGIEDRVGSVEVGKDADIVIWSGDPFDLRQNVEMTMINGHVVFQKD</sequence>
<dbReference type="STRING" id="81408.B4119_1646"/>
<proteinExistence type="predicted"/>
<dbReference type="InterPro" id="IPR011059">
    <property type="entry name" value="Metal-dep_hydrolase_composite"/>
</dbReference>
<dbReference type="EMBL" id="LQYS01000052">
    <property type="protein sequence ID" value="KYD13107.1"/>
    <property type="molecule type" value="Genomic_DNA"/>
</dbReference>
<evidence type="ECO:0000313" key="2">
    <source>
        <dbReference type="EMBL" id="KYD13107.1"/>
    </source>
</evidence>
<gene>
    <name evidence="2" type="ORF">B4119_1646</name>
</gene>
<dbReference type="PANTHER" id="PTHR43135:SF3">
    <property type="entry name" value="ALPHA-D-RIBOSE 1-METHYLPHOSPHONATE 5-TRIPHOSPHATE DIPHOSPHATASE"/>
    <property type="match status" value="1"/>
</dbReference>
<dbReference type="Pfam" id="PF01979">
    <property type="entry name" value="Amidohydro_1"/>
    <property type="match status" value="1"/>
</dbReference>
<dbReference type="SUPFAM" id="SSF51556">
    <property type="entry name" value="Metallo-dependent hydrolases"/>
    <property type="match status" value="1"/>
</dbReference>
<comment type="caution">
    <text evidence="2">The sequence shown here is derived from an EMBL/GenBank/DDBJ whole genome shotgun (WGS) entry which is preliminary data.</text>
</comment>
<dbReference type="GO" id="GO:0016810">
    <property type="term" value="F:hydrolase activity, acting on carbon-nitrogen (but not peptide) bonds"/>
    <property type="evidence" value="ECO:0007669"/>
    <property type="project" value="InterPro"/>
</dbReference>
<feature type="domain" description="Amidohydrolase-related" evidence="1">
    <location>
        <begin position="56"/>
        <end position="382"/>
    </location>
</feature>